<dbReference type="Proteomes" id="UP001318040">
    <property type="component" value="Chromosome 18"/>
</dbReference>
<feature type="region of interest" description="Disordered" evidence="12">
    <location>
        <begin position="283"/>
        <end position="302"/>
    </location>
</feature>
<dbReference type="SMART" id="SM00399">
    <property type="entry name" value="ZnF_C4"/>
    <property type="match status" value="1"/>
</dbReference>
<feature type="region of interest" description="Disordered" evidence="12">
    <location>
        <begin position="21"/>
        <end position="60"/>
    </location>
</feature>
<evidence type="ECO:0000256" key="3">
    <source>
        <dbReference type="ARBA" id="ARBA00022771"/>
    </source>
</evidence>
<keyword evidence="7 11" id="KW-0238">DNA-binding</keyword>
<keyword evidence="15" id="KW-1185">Reference proteome</keyword>
<dbReference type="InterPro" id="IPR000536">
    <property type="entry name" value="Nucl_hrmn_rcpt_lig-bd"/>
</dbReference>
<keyword evidence="6" id="KW-0446">Lipid-binding</keyword>
<dbReference type="SMART" id="SM00430">
    <property type="entry name" value="HOLI"/>
    <property type="match status" value="1"/>
</dbReference>
<feature type="compositionally biased region" description="Basic residues" evidence="12">
    <location>
        <begin position="30"/>
        <end position="40"/>
    </location>
</feature>
<feature type="region of interest" description="Disordered" evidence="12">
    <location>
        <begin position="248"/>
        <end position="273"/>
    </location>
</feature>
<dbReference type="GO" id="GO:0008270">
    <property type="term" value="F:zinc ion binding"/>
    <property type="evidence" value="ECO:0007669"/>
    <property type="project" value="UniProtKB-KW"/>
</dbReference>
<feature type="compositionally biased region" description="Gly residues" evidence="12">
    <location>
        <begin position="98"/>
        <end position="108"/>
    </location>
</feature>
<dbReference type="AlphaFoldDB" id="A0AAJ7T910"/>
<comment type="similarity">
    <text evidence="11">Belongs to the nuclear hormone receptor family.</text>
</comment>
<evidence type="ECO:0000259" key="14">
    <source>
        <dbReference type="PROSITE" id="PS51843"/>
    </source>
</evidence>
<evidence type="ECO:0000256" key="5">
    <source>
        <dbReference type="ARBA" id="ARBA00023015"/>
    </source>
</evidence>
<evidence type="ECO:0000256" key="10">
    <source>
        <dbReference type="ARBA" id="ARBA00023242"/>
    </source>
</evidence>
<dbReference type="CDD" id="cd07172">
    <property type="entry name" value="NR_DBD_GR_PR"/>
    <property type="match status" value="1"/>
</dbReference>
<dbReference type="Pfam" id="PF00104">
    <property type="entry name" value="Hormone_recep"/>
    <property type="match status" value="1"/>
</dbReference>
<dbReference type="CDD" id="cd06947">
    <property type="entry name" value="NR_LBD_GR_Like"/>
    <property type="match status" value="1"/>
</dbReference>
<keyword evidence="8 11" id="KW-0804">Transcription</keyword>
<dbReference type="InterPro" id="IPR013088">
    <property type="entry name" value="Znf_NHR/GATA"/>
</dbReference>
<evidence type="ECO:0000256" key="1">
    <source>
        <dbReference type="ARBA" id="ARBA00022665"/>
    </source>
</evidence>
<reference evidence="16" key="1">
    <citation type="submission" date="2025-08" db="UniProtKB">
        <authorList>
            <consortium name="RefSeq"/>
        </authorList>
    </citation>
    <scope>IDENTIFICATION</scope>
    <source>
        <tissue evidence="16">Sperm</tissue>
    </source>
</reference>
<dbReference type="InterPro" id="IPR050200">
    <property type="entry name" value="Nuclear_hormone_rcpt_NR3"/>
</dbReference>
<feature type="compositionally biased region" description="Low complexity" evidence="12">
    <location>
        <begin position="41"/>
        <end position="53"/>
    </location>
</feature>
<evidence type="ECO:0000256" key="2">
    <source>
        <dbReference type="ARBA" id="ARBA00022723"/>
    </source>
</evidence>
<dbReference type="Pfam" id="PF00105">
    <property type="entry name" value="zf-C4"/>
    <property type="match status" value="1"/>
</dbReference>
<keyword evidence="3 11" id="KW-0863">Zinc-finger</keyword>
<keyword evidence="5 11" id="KW-0805">Transcription regulation</keyword>
<evidence type="ECO:0000256" key="9">
    <source>
        <dbReference type="ARBA" id="ARBA00023170"/>
    </source>
</evidence>
<evidence type="ECO:0000313" key="16">
    <source>
        <dbReference type="RefSeq" id="XP_032812358.1"/>
    </source>
</evidence>
<protein>
    <submittedName>
        <fullName evidence="16">Progesterone receptor</fullName>
    </submittedName>
</protein>
<dbReference type="FunFam" id="1.10.565.10:FF:000004">
    <property type="entry name" value="Androgen receptor variant"/>
    <property type="match status" value="1"/>
</dbReference>
<dbReference type="PRINTS" id="PR00398">
    <property type="entry name" value="STRDHORMONER"/>
</dbReference>
<dbReference type="Gene3D" id="1.10.565.10">
    <property type="entry name" value="Retinoid X Receptor"/>
    <property type="match status" value="1"/>
</dbReference>
<dbReference type="PANTHER" id="PTHR48092">
    <property type="entry name" value="KNIRPS-RELATED PROTEIN-RELATED"/>
    <property type="match status" value="1"/>
</dbReference>
<dbReference type="InterPro" id="IPR001723">
    <property type="entry name" value="Nuclear_hrmn_rcpt"/>
</dbReference>
<evidence type="ECO:0000256" key="11">
    <source>
        <dbReference type="RuleBase" id="RU004334"/>
    </source>
</evidence>
<evidence type="ECO:0000313" key="15">
    <source>
        <dbReference type="Proteomes" id="UP001318040"/>
    </source>
</evidence>
<dbReference type="PROSITE" id="PS51030">
    <property type="entry name" value="NUCLEAR_REC_DBD_2"/>
    <property type="match status" value="1"/>
</dbReference>
<keyword evidence="2 11" id="KW-0479">Metal-binding</keyword>
<dbReference type="KEGG" id="pmrn:103091784"/>
<dbReference type="GO" id="GO:0005634">
    <property type="term" value="C:nucleus"/>
    <property type="evidence" value="ECO:0007669"/>
    <property type="project" value="UniProtKB-SubCell"/>
</dbReference>
<dbReference type="SUPFAM" id="SSF57716">
    <property type="entry name" value="Glucocorticoid receptor-like (DNA-binding domain)"/>
    <property type="match status" value="1"/>
</dbReference>
<keyword evidence="1" id="KW-0754">Steroid-binding</keyword>
<dbReference type="SUPFAM" id="SSF48508">
    <property type="entry name" value="Nuclear receptor ligand-binding domain"/>
    <property type="match status" value="1"/>
</dbReference>
<dbReference type="PROSITE" id="PS00031">
    <property type="entry name" value="NUCLEAR_REC_DBD_1"/>
    <property type="match status" value="1"/>
</dbReference>
<evidence type="ECO:0000256" key="6">
    <source>
        <dbReference type="ARBA" id="ARBA00023121"/>
    </source>
</evidence>
<organism evidence="15 16">
    <name type="scientific">Petromyzon marinus</name>
    <name type="common">Sea lamprey</name>
    <dbReference type="NCBI Taxonomy" id="7757"/>
    <lineage>
        <taxon>Eukaryota</taxon>
        <taxon>Metazoa</taxon>
        <taxon>Chordata</taxon>
        <taxon>Craniata</taxon>
        <taxon>Vertebrata</taxon>
        <taxon>Cyclostomata</taxon>
        <taxon>Hyperoartia</taxon>
        <taxon>Petromyzontiformes</taxon>
        <taxon>Petromyzontidae</taxon>
        <taxon>Petromyzon</taxon>
    </lineage>
</organism>
<sequence>MTTTTTTNNSSTFFINTSSSSITTTTTVRRTIRKRRRARRTGASSSSSCSGTRDCPDSKTQVATMCPALARRGATRASRSPCSCPRQEATDPPPGPSSGAGSGPGPGSLGSPDTWFPPLMVNRESHYSLFAPQRSRIAEEFYHPQGAHPFPGLGRNSYEGLMGQPVPGGHGNQKICVICCDEASGCHYGVITCGSCKVFFKRASEGQNNYLCAGRNDCIIDKIRRKNCPACRLRKCCQAGMVLGAHRSKRMRMKTSGGDDAARRGDGGAGSSTQALVQWDPSVRDGRLTPSSSSSSSGPSGSSLFGSNVSGLSYSPSILSILQLIEPEVVYAGFDNSRPMTANYLLTSLNRLCERQLVPVVKWAKVLPGFKELHIDDQMTLIQYSWMGLMAFAMGWRSYKLANGQMLYFAPDLIFNEQRMQQSAMYELCLGMQQVFKQFGLLQVTQEEFLCMKAIMLLNTVPQEGLKTQAFFNEMRMNYIRELNKVVISKNNTADGWKRFYQLTKMLDSMHDLVGGMLQFCFHTFVQSQTLSVEFPEMMSEMINAQLPRVLAGMAKPLLFHGKRV</sequence>
<accession>A0AAJ7T910</accession>
<feature type="domain" description="NR LBD" evidence="14">
    <location>
        <begin position="310"/>
        <end position="543"/>
    </location>
</feature>
<feature type="compositionally biased region" description="Low complexity" evidence="12">
    <location>
        <begin position="290"/>
        <end position="302"/>
    </location>
</feature>
<keyword evidence="4 11" id="KW-0862">Zinc</keyword>
<evidence type="ECO:0000256" key="7">
    <source>
        <dbReference type="ARBA" id="ARBA00023125"/>
    </source>
</evidence>
<dbReference type="GO" id="GO:0043565">
    <property type="term" value="F:sequence-specific DNA binding"/>
    <property type="evidence" value="ECO:0007669"/>
    <property type="project" value="InterPro"/>
</dbReference>
<evidence type="ECO:0000256" key="12">
    <source>
        <dbReference type="SAM" id="MobiDB-lite"/>
    </source>
</evidence>
<dbReference type="GO" id="GO:0003700">
    <property type="term" value="F:DNA-binding transcription factor activity"/>
    <property type="evidence" value="ECO:0007669"/>
    <property type="project" value="InterPro"/>
</dbReference>
<name>A0AAJ7T910_PETMA</name>
<evidence type="ECO:0000256" key="8">
    <source>
        <dbReference type="ARBA" id="ARBA00023163"/>
    </source>
</evidence>
<dbReference type="InterPro" id="IPR035500">
    <property type="entry name" value="NHR-like_dom_sf"/>
</dbReference>
<dbReference type="Gene3D" id="3.30.50.10">
    <property type="entry name" value="Erythroid Transcription Factor GATA-1, subunit A"/>
    <property type="match status" value="1"/>
</dbReference>
<dbReference type="PROSITE" id="PS51843">
    <property type="entry name" value="NR_LBD"/>
    <property type="match status" value="1"/>
</dbReference>
<evidence type="ECO:0000259" key="13">
    <source>
        <dbReference type="PROSITE" id="PS51030"/>
    </source>
</evidence>
<dbReference type="InterPro" id="IPR001628">
    <property type="entry name" value="Znf_hrmn_rcpt"/>
</dbReference>
<dbReference type="PRINTS" id="PR00047">
    <property type="entry name" value="STROIDFINGER"/>
</dbReference>
<feature type="region of interest" description="Disordered" evidence="12">
    <location>
        <begin position="76"/>
        <end position="116"/>
    </location>
</feature>
<proteinExistence type="inferred from homology"/>
<comment type="subcellular location">
    <subcellularLocation>
        <location evidence="11">Nucleus</location>
    </subcellularLocation>
</comment>
<feature type="domain" description="Nuclear receptor" evidence="13">
    <location>
        <begin position="173"/>
        <end position="248"/>
    </location>
</feature>
<keyword evidence="10 11" id="KW-0539">Nucleus</keyword>
<keyword evidence="9 11" id="KW-0675">Receptor</keyword>
<evidence type="ECO:0000256" key="4">
    <source>
        <dbReference type="ARBA" id="ARBA00022833"/>
    </source>
</evidence>
<dbReference type="RefSeq" id="XP_032812358.1">
    <property type="nucleotide sequence ID" value="XM_032956467.1"/>
</dbReference>
<dbReference type="GO" id="GO:0005496">
    <property type="term" value="F:steroid binding"/>
    <property type="evidence" value="ECO:0007669"/>
    <property type="project" value="UniProtKB-KW"/>
</dbReference>
<gene>
    <name evidence="16" type="primary">LOC103091784</name>
</gene>